<reference evidence="2" key="1">
    <citation type="submission" date="2022-04" db="EMBL/GenBank/DDBJ databases">
        <title>Hymenobacter sp. isolated from the air.</title>
        <authorList>
            <person name="Won M."/>
            <person name="Lee C.-M."/>
            <person name="Woen H.-Y."/>
            <person name="Kwon S.-W."/>
        </authorList>
    </citation>
    <scope>NUCLEOTIDE SEQUENCE</scope>
    <source>
        <strain evidence="2">5420S-77</strain>
    </source>
</reference>
<proteinExistence type="predicted"/>
<protein>
    <recommendedName>
        <fullName evidence="1">DUF6984 domain-containing protein</fullName>
    </recommendedName>
</protein>
<evidence type="ECO:0000259" key="1">
    <source>
        <dbReference type="Pfam" id="PF22480"/>
    </source>
</evidence>
<dbReference type="EMBL" id="CP095061">
    <property type="protein sequence ID" value="UOQ64400.1"/>
    <property type="molecule type" value="Genomic_DNA"/>
</dbReference>
<dbReference type="InterPro" id="IPR054253">
    <property type="entry name" value="DUF6984"/>
</dbReference>
<evidence type="ECO:0000313" key="3">
    <source>
        <dbReference type="Proteomes" id="UP000830401"/>
    </source>
</evidence>
<dbReference type="RefSeq" id="WP_245118200.1">
    <property type="nucleotide sequence ID" value="NZ_CP095061.1"/>
</dbReference>
<feature type="domain" description="DUF6984" evidence="1">
    <location>
        <begin position="3"/>
        <end position="104"/>
    </location>
</feature>
<accession>A0ABY4G0T6</accession>
<evidence type="ECO:0000313" key="2">
    <source>
        <dbReference type="EMBL" id="UOQ64400.1"/>
    </source>
</evidence>
<organism evidence="2 3">
    <name type="scientific">Hymenobacter volaticus</name>
    <dbReference type="NCBI Taxonomy" id="2932254"/>
    <lineage>
        <taxon>Bacteria</taxon>
        <taxon>Pseudomonadati</taxon>
        <taxon>Bacteroidota</taxon>
        <taxon>Cytophagia</taxon>
        <taxon>Cytophagales</taxon>
        <taxon>Hymenobacteraceae</taxon>
        <taxon>Hymenobacter</taxon>
    </lineage>
</organism>
<keyword evidence="3" id="KW-1185">Reference proteome</keyword>
<name>A0ABY4G0T6_9BACT</name>
<dbReference type="Pfam" id="PF22480">
    <property type="entry name" value="DUF6984"/>
    <property type="match status" value="1"/>
</dbReference>
<gene>
    <name evidence="2" type="ORF">MUN86_12445</name>
</gene>
<dbReference type="Proteomes" id="UP000830401">
    <property type="component" value="Chromosome"/>
</dbReference>
<sequence length="106" mass="12156">MAKRSLKLPELGLLIFMLRGKPDAERMLGLLHTVEVAEIGPEEIGSLRFTNYQPNRRLGERIASTQFLDEDGILVFASLYLDQEGELYELDYWKTDDSPLLRIPAF</sequence>